<comment type="similarity">
    <text evidence="1">Belongs to the HipA Ser/Thr kinase family.</text>
</comment>
<keyword evidence="3" id="KW-0418">Kinase</keyword>
<evidence type="ECO:0000256" key="2">
    <source>
        <dbReference type="ARBA" id="ARBA00022679"/>
    </source>
</evidence>
<evidence type="ECO:0000259" key="4">
    <source>
        <dbReference type="Pfam" id="PF07804"/>
    </source>
</evidence>
<dbReference type="Gene3D" id="1.10.1070.20">
    <property type="match status" value="1"/>
</dbReference>
<keyword evidence="6" id="KW-1185">Reference proteome</keyword>
<comment type="caution">
    <text evidence="5">The sequence shown here is derived from an EMBL/GenBank/DDBJ whole genome shotgun (WGS) entry which is preliminary data.</text>
</comment>
<evidence type="ECO:0000313" key="5">
    <source>
        <dbReference type="EMBL" id="MDJ1505779.1"/>
    </source>
</evidence>
<dbReference type="InterPro" id="IPR052028">
    <property type="entry name" value="HipA_Ser/Thr_kinase"/>
</dbReference>
<keyword evidence="2" id="KW-0808">Transferase</keyword>
<accession>A0AAE3RCE7</accession>
<name>A0AAE3RCE7_9BACT</name>
<dbReference type="Proteomes" id="UP001232063">
    <property type="component" value="Unassembled WGS sequence"/>
</dbReference>
<dbReference type="EMBL" id="JASJOU010000018">
    <property type="protein sequence ID" value="MDJ1505779.1"/>
    <property type="molecule type" value="Genomic_DNA"/>
</dbReference>
<sequence length="314" mass="36189">MPKCLYCYRELSENQIDYHPKCIKEFFGTKAAPILPYRLSEMEKLAKEAALLSITVPGVQPKLSLGWIKKNLEDGHQGRLTIMDALEGQYILKPQNAQYPQMPENEHLSMKLARLFKIDTVPVNMIRLQSGELCFITKRIDRNPDGSKNHMIDFLQILELANKYMGTMEMLGKTIGELSVNTLLDKLRFFESTVFNYIIGNNDMHLKNYSMLLSDAGWVLSPFYDLINVKMILPKDKEDIALLLGGKKENYNKGYFDILGGVVLKLNEKQINSVYKKLVKWLPEATQLIESSFLDLDRQKAYKELIHKRTSLFI</sequence>
<evidence type="ECO:0000313" key="6">
    <source>
        <dbReference type="Proteomes" id="UP001232063"/>
    </source>
</evidence>
<dbReference type="PANTHER" id="PTHR37419">
    <property type="entry name" value="SERINE/THREONINE-PROTEIN KINASE TOXIN HIPA"/>
    <property type="match status" value="1"/>
</dbReference>
<dbReference type="PANTHER" id="PTHR37419:SF1">
    <property type="entry name" value="SERINE_THREONINE-PROTEIN KINASE TOXIN HIPA"/>
    <property type="match status" value="1"/>
</dbReference>
<dbReference type="GO" id="GO:0004674">
    <property type="term" value="F:protein serine/threonine kinase activity"/>
    <property type="evidence" value="ECO:0007669"/>
    <property type="project" value="TreeGrafter"/>
</dbReference>
<dbReference type="Pfam" id="PF07804">
    <property type="entry name" value="HipA_C"/>
    <property type="match status" value="1"/>
</dbReference>
<dbReference type="AlphaFoldDB" id="A0AAE3RCE7"/>
<dbReference type="RefSeq" id="WP_314518187.1">
    <property type="nucleotide sequence ID" value="NZ_JASJOU010000018.1"/>
</dbReference>
<reference evidence="5" key="1">
    <citation type="submission" date="2023-05" db="EMBL/GenBank/DDBJ databases">
        <authorList>
            <person name="Zhang X."/>
        </authorList>
    </citation>
    <scope>NUCLEOTIDE SEQUENCE</scope>
    <source>
        <strain evidence="5">BD1B2-1</strain>
    </source>
</reference>
<feature type="domain" description="HipA-like C-terminal" evidence="4">
    <location>
        <begin position="55"/>
        <end position="281"/>
    </location>
</feature>
<protein>
    <submittedName>
        <fullName evidence="5">HipA domain-containing protein</fullName>
    </submittedName>
</protein>
<dbReference type="InterPro" id="IPR012893">
    <property type="entry name" value="HipA-like_C"/>
</dbReference>
<organism evidence="5 6">
    <name type="scientific">Xanthocytophaga agilis</name>
    <dbReference type="NCBI Taxonomy" id="3048010"/>
    <lineage>
        <taxon>Bacteria</taxon>
        <taxon>Pseudomonadati</taxon>
        <taxon>Bacteroidota</taxon>
        <taxon>Cytophagia</taxon>
        <taxon>Cytophagales</taxon>
        <taxon>Rhodocytophagaceae</taxon>
        <taxon>Xanthocytophaga</taxon>
    </lineage>
</organism>
<proteinExistence type="inferred from homology"/>
<dbReference type="GO" id="GO:0005829">
    <property type="term" value="C:cytosol"/>
    <property type="evidence" value="ECO:0007669"/>
    <property type="project" value="TreeGrafter"/>
</dbReference>
<evidence type="ECO:0000256" key="1">
    <source>
        <dbReference type="ARBA" id="ARBA00010164"/>
    </source>
</evidence>
<gene>
    <name evidence="5" type="ORF">QNI22_34300</name>
</gene>
<evidence type="ECO:0000256" key="3">
    <source>
        <dbReference type="ARBA" id="ARBA00022777"/>
    </source>
</evidence>